<evidence type="ECO:0000256" key="3">
    <source>
        <dbReference type="SAM" id="MobiDB-lite"/>
    </source>
</evidence>
<evidence type="ECO:0000256" key="1">
    <source>
        <dbReference type="ARBA" id="ARBA00006432"/>
    </source>
</evidence>
<dbReference type="InterPro" id="IPR000873">
    <property type="entry name" value="AMP-dep_synth/lig_dom"/>
</dbReference>
<dbReference type="EMBL" id="JBBPEH010000008">
    <property type="protein sequence ID" value="KAK7535293.1"/>
    <property type="molecule type" value="Genomic_DNA"/>
</dbReference>
<feature type="domain" description="AMP-dependent synthetase/ligase" evidence="4">
    <location>
        <begin position="52"/>
        <end position="428"/>
    </location>
</feature>
<organism evidence="6 7">
    <name type="scientific">Phyllosticta citribraziliensis</name>
    <dbReference type="NCBI Taxonomy" id="989973"/>
    <lineage>
        <taxon>Eukaryota</taxon>
        <taxon>Fungi</taxon>
        <taxon>Dikarya</taxon>
        <taxon>Ascomycota</taxon>
        <taxon>Pezizomycotina</taxon>
        <taxon>Dothideomycetes</taxon>
        <taxon>Dothideomycetes incertae sedis</taxon>
        <taxon>Botryosphaeriales</taxon>
        <taxon>Phyllostictaceae</taxon>
        <taxon>Phyllosticta</taxon>
    </lineage>
</organism>
<dbReference type="InterPro" id="IPR020845">
    <property type="entry name" value="AMP-binding_CS"/>
</dbReference>
<dbReference type="PANTHER" id="PTHR24096">
    <property type="entry name" value="LONG-CHAIN-FATTY-ACID--COA LIGASE"/>
    <property type="match status" value="1"/>
</dbReference>
<dbReference type="InterPro" id="IPR042099">
    <property type="entry name" value="ANL_N_sf"/>
</dbReference>
<evidence type="ECO:0000313" key="7">
    <source>
        <dbReference type="Proteomes" id="UP001360953"/>
    </source>
</evidence>
<comment type="similarity">
    <text evidence="1">Belongs to the ATP-dependent AMP-binding enzyme family.</text>
</comment>
<accession>A0ABR1LKY3</accession>
<comment type="caution">
    <text evidence="6">The sequence shown here is derived from an EMBL/GenBank/DDBJ whole genome shotgun (WGS) entry which is preliminary data.</text>
</comment>
<name>A0ABR1LKY3_9PEZI</name>
<dbReference type="GeneID" id="92029219"/>
<dbReference type="Proteomes" id="UP001360953">
    <property type="component" value="Unassembled WGS sequence"/>
</dbReference>
<evidence type="ECO:0000256" key="2">
    <source>
        <dbReference type="ARBA" id="ARBA00022598"/>
    </source>
</evidence>
<dbReference type="PANTHER" id="PTHR24096:SF149">
    <property type="entry name" value="AMP-BINDING DOMAIN-CONTAINING PROTEIN-RELATED"/>
    <property type="match status" value="1"/>
</dbReference>
<feature type="region of interest" description="Disordered" evidence="3">
    <location>
        <begin position="339"/>
        <end position="358"/>
    </location>
</feature>
<sequence length="595" mass="64415">MATIFEQTAEGIIYKCPDQWPLPDLDVLTLLFESELSHAREYTPVSISCANSNHFITKSEARDCTKRTAHTLRHKYGIGESGPGKDVVCSVTTGHHLLSIAFYGVIAAGGVYSAASPAGSPSDVAKQMRDGDAKLLICNDDTRPLALAAAQEVGLPEDRVLVIPTGGEWELRSAKDKQNVVGLKKMEWQRITDPGELEDTTIVLIYSSGTTGSPKGVRISHRNIVAEAVTSLDPWKAYNKKHRPNFEYRTIAHLPPSHISAIQGYLVNPMYIGGTAFWMARFDFGLFLEYCKKYRITSFFTAPPIWLGIARHPLVTDQFASLEHAVSGGAPMSKELQMAASRKLGRPGSSSSSSSSTNRTLISQTWGLTETTGAITLLPYGETDETGSVSCLTPGHEARIVADDGTDAAPGTAGEMWVRGPVVSKGYHNNSAADSEAFVQPGGWFRSGDVMAWRDGKFYMVDRKKELIKYRTHTVPPAELEALLLAHPVVADAAVIGVPLAHVETDGDGAAADDDVVGEAAGQVPRAYVVAKAPEAWGSDTADEIAQFVAGQVADYKRLRGGVVFVEKIPRAPSGKILRRELRALAAAEREQQRR</sequence>
<reference evidence="6 7" key="1">
    <citation type="submission" date="2024-04" db="EMBL/GenBank/DDBJ databases">
        <title>Phyllosticta paracitricarpa is synonymous to the EU quarantine fungus P. citricarpa based on phylogenomic analyses.</title>
        <authorList>
            <consortium name="Lawrence Berkeley National Laboratory"/>
            <person name="Van ingen-buijs V.A."/>
            <person name="Van westerhoven A.C."/>
            <person name="Haridas S."/>
            <person name="Skiadas P."/>
            <person name="Martin F."/>
            <person name="Groenewald J.Z."/>
            <person name="Crous P.W."/>
            <person name="Seidl M.F."/>
        </authorList>
    </citation>
    <scope>NUCLEOTIDE SEQUENCE [LARGE SCALE GENOMIC DNA]</scope>
    <source>
        <strain evidence="6 7">CPC 17464</strain>
    </source>
</reference>
<dbReference type="Pfam" id="PF00501">
    <property type="entry name" value="AMP-binding"/>
    <property type="match status" value="1"/>
</dbReference>
<gene>
    <name evidence="6" type="ORF">J3D65DRAFT_447910</name>
</gene>
<dbReference type="RefSeq" id="XP_066654018.1">
    <property type="nucleotide sequence ID" value="XM_066796313.1"/>
</dbReference>
<evidence type="ECO:0000259" key="4">
    <source>
        <dbReference type="Pfam" id="PF00501"/>
    </source>
</evidence>
<dbReference type="SUPFAM" id="SSF56801">
    <property type="entry name" value="Acetyl-CoA synthetase-like"/>
    <property type="match status" value="1"/>
</dbReference>
<dbReference type="Pfam" id="PF13193">
    <property type="entry name" value="AMP-binding_C"/>
    <property type="match status" value="1"/>
</dbReference>
<keyword evidence="2" id="KW-0436">Ligase</keyword>
<evidence type="ECO:0000313" key="6">
    <source>
        <dbReference type="EMBL" id="KAK7535293.1"/>
    </source>
</evidence>
<feature type="domain" description="AMP-binding enzyme C-terminal" evidence="5">
    <location>
        <begin position="519"/>
        <end position="576"/>
    </location>
</feature>
<proteinExistence type="inferred from homology"/>
<protein>
    <submittedName>
        <fullName evidence="6">Uncharacterized protein</fullName>
    </submittedName>
</protein>
<dbReference type="InterPro" id="IPR045851">
    <property type="entry name" value="AMP-bd_C_sf"/>
</dbReference>
<dbReference type="Gene3D" id="3.40.50.12780">
    <property type="entry name" value="N-terminal domain of ligase-like"/>
    <property type="match status" value="1"/>
</dbReference>
<dbReference type="Gene3D" id="3.30.300.30">
    <property type="match status" value="1"/>
</dbReference>
<dbReference type="InterPro" id="IPR025110">
    <property type="entry name" value="AMP-bd_C"/>
</dbReference>
<dbReference type="PROSITE" id="PS00455">
    <property type="entry name" value="AMP_BINDING"/>
    <property type="match status" value="1"/>
</dbReference>
<evidence type="ECO:0000259" key="5">
    <source>
        <dbReference type="Pfam" id="PF13193"/>
    </source>
</evidence>
<keyword evidence="7" id="KW-1185">Reference proteome</keyword>